<organism evidence="1 2">
    <name type="scientific">Sphingomonas horti</name>
    <dbReference type="NCBI Taxonomy" id="2682842"/>
    <lineage>
        <taxon>Bacteria</taxon>
        <taxon>Pseudomonadati</taxon>
        <taxon>Pseudomonadota</taxon>
        <taxon>Alphaproteobacteria</taxon>
        <taxon>Sphingomonadales</taxon>
        <taxon>Sphingomonadaceae</taxon>
        <taxon>Sphingomonas</taxon>
    </lineage>
</organism>
<dbReference type="InterPro" id="IPR053855">
    <property type="entry name" value="DUF6931"/>
</dbReference>
<evidence type="ECO:0000313" key="2">
    <source>
        <dbReference type="Proteomes" id="UP000441389"/>
    </source>
</evidence>
<dbReference type="Proteomes" id="UP000441389">
    <property type="component" value="Unassembled WGS sequence"/>
</dbReference>
<sequence>MSAAATIPLRFQRAELEQKADLTAEGLAALADATRPDALVGALHAAGNARDAVYALSMILPHRQTVWWACLAARLLPDLAHRPADSAALDAAERWVQTVSAADAEQAGAATETCDLGKAPGWAAMAAYWAGPSIAPRGQHMVAPAVHLPGAATRTTLLMLTLEPSLAERATLADWLEIGVALMKGGNGRQAQANVKTRLFAG</sequence>
<protein>
    <submittedName>
        <fullName evidence="1">Uncharacterized protein</fullName>
    </submittedName>
</protein>
<dbReference type="EMBL" id="WQMS01000001">
    <property type="protein sequence ID" value="MVO76794.1"/>
    <property type="molecule type" value="Genomic_DNA"/>
</dbReference>
<dbReference type="RefSeq" id="WP_157025610.1">
    <property type="nucleotide sequence ID" value="NZ_WQMS01000001.1"/>
</dbReference>
<dbReference type="Pfam" id="PF22011">
    <property type="entry name" value="DUF6931"/>
    <property type="match status" value="1"/>
</dbReference>
<dbReference type="AlphaFoldDB" id="A0A6I4IXE8"/>
<comment type="caution">
    <text evidence="1">The sequence shown here is derived from an EMBL/GenBank/DDBJ whole genome shotgun (WGS) entry which is preliminary data.</text>
</comment>
<gene>
    <name evidence="1" type="ORF">GON01_02410</name>
</gene>
<reference evidence="1 2" key="1">
    <citation type="submission" date="2019-12" db="EMBL/GenBank/DDBJ databases">
        <authorList>
            <person name="Huq M.A."/>
        </authorList>
    </citation>
    <scope>NUCLEOTIDE SEQUENCE [LARGE SCALE GENOMIC DNA]</scope>
    <source>
        <strain evidence="1 2">MAH-20</strain>
    </source>
</reference>
<name>A0A6I4IXE8_9SPHN</name>
<keyword evidence="2" id="KW-1185">Reference proteome</keyword>
<evidence type="ECO:0000313" key="1">
    <source>
        <dbReference type="EMBL" id="MVO76794.1"/>
    </source>
</evidence>
<proteinExistence type="predicted"/>
<accession>A0A6I4IXE8</accession>